<dbReference type="CDD" id="cd02974">
    <property type="entry name" value="AhpF_NTD_N"/>
    <property type="match status" value="1"/>
</dbReference>
<proteinExistence type="predicted"/>
<reference evidence="1" key="1">
    <citation type="submission" date="2022-07" db="EMBL/GenBank/DDBJ databases">
        <title>Pseudomonas agronomica sp. nov.: a novel bacterium with biotechnological application in the synthesis of biofertilizers from valorized agricultural residues.</title>
        <authorList>
            <person name="Robas M."/>
            <person name="Fernandez V.M."/>
            <person name="Luna L."/>
            <person name="Provanza A."/>
            <person name="Jimenez P.A."/>
        </authorList>
    </citation>
    <scope>NUCLEOTIDE SEQUENCE</scope>
    <source>
        <strain evidence="1">SAICEU22T</strain>
    </source>
</reference>
<dbReference type="Proteomes" id="UP001061999">
    <property type="component" value="Unassembled WGS sequence"/>
</dbReference>
<sequence>MLDANLKAQLKSYLERVTQPIEIVASLDDGAKSQEMLALLKDVASLSNQITLLDNGTDARKPSFSLNRPGADISLRFAGIPMGHEFTSLVLALLQVGGHPSKASVEVIEQIRSLKGEFNFETYFSLSCQNCPDVVQALNLMAVLNPNIKHVAIDGALFQAEV</sequence>
<feature type="non-terminal residue" evidence="1">
    <location>
        <position position="162"/>
    </location>
</feature>
<gene>
    <name evidence="1" type="ORF">OC610_18810</name>
</gene>
<dbReference type="InterPro" id="IPR044142">
    <property type="entry name" value="AhpF_NTD_N"/>
</dbReference>
<organism evidence="1 2">
    <name type="scientific">Pseudomonas agronomica</name>
    <dbReference type="NCBI Taxonomy" id="2979328"/>
    <lineage>
        <taxon>Bacteria</taxon>
        <taxon>Pseudomonadati</taxon>
        <taxon>Pseudomonadota</taxon>
        <taxon>Gammaproteobacteria</taxon>
        <taxon>Pseudomonadales</taxon>
        <taxon>Pseudomonadaceae</taxon>
        <taxon>Pseudomonas</taxon>
    </lineage>
</organism>
<keyword evidence="2" id="KW-1185">Reference proteome</keyword>
<evidence type="ECO:0000313" key="1">
    <source>
        <dbReference type="EMBL" id="MCW1246472.1"/>
    </source>
</evidence>
<comment type="caution">
    <text evidence="1">The sequence shown here is derived from an EMBL/GenBank/DDBJ whole genome shotgun (WGS) entry which is preliminary data.</text>
</comment>
<protein>
    <submittedName>
        <fullName evidence="1">Alkyl hydroperoxide reductase subunit F</fullName>
    </submittedName>
</protein>
<dbReference type="SUPFAM" id="SSF52833">
    <property type="entry name" value="Thioredoxin-like"/>
    <property type="match status" value="2"/>
</dbReference>
<dbReference type="Gene3D" id="3.40.30.80">
    <property type="match status" value="1"/>
</dbReference>
<evidence type="ECO:0000313" key="2">
    <source>
        <dbReference type="Proteomes" id="UP001061999"/>
    </source>
</evidence>
<dbReference type="EMBL" id="JAOSHO010000300">
    <property type="protein sequence ID" value="MCW1246472.1"/>
    <property type="molecule type" value="Genomic_DNA"/>
</dbReference>
<dbReference type="PANTHER" id="PTHR37170">
    <property type="entry name" value="GLUTAREDOXIN-RELATED"/>
    <property type="match status" value="1"/>
</dbReference>
<name>A0ABT3FBL1_9PSED</name>
<dbReference type="PANTHER" id="PTHR37170:SF1">
    <property type="entry name" value="GLUTAREDOXIN-LIKE PROTEIN"/>
    <property type="match status" value="1"/>
</dbReference>
<dbReference type="InterPro" id="IPR036249">
    <property type="entry name" value="Thioredoxin-like_sf"/>
</dbReference>
<accession>A0ABT3FBL1</accession>